<accession>M0BW73</accession>
<reference evidence="3 4" key="1">
    <citation type="journal article" date="2014" name="PLoS Genet.">
        <title>Phylogenetically driven sequencing of extremely halophilic archaea reveals strategies for static and dynamic osmo-response.</title>
        <authorList>
            <person name="Becker E.A."/>
            <person name="Seitzer P.M."/>
            <person name="Tritt A."/>
            <person name="Larsen D."/>
            <person name="Krusor M."/>
            <person name="Yao A.I."/>
            <person name="Wu D."/>
            <person name="Madern D."/>
            <person name="Eisen J.A."/>
            <person name="Darling A.E."/>
            <person name="Facciotti M.T."/>
        </authorList>
    </citation>
    <scope>NUCLEOTIDE SEQUENCE [LARGE SCALE GENOMIC DNA]</scope>
    <source>
        <strain evidence="3 4">JCM 13891</strain>
    </source>
</reference>
<name>M0BW73_9EURY</name>
<feature type="region of interest" description="Disordered" evidence="1">
    <location>
        <begin position="1"/>
        <end position="24"/>
    </location>
</feature>
<dbReference type="InterPro" id="IPR040624">
    <property type="entry name" value="HalOD1"/>
</dbReference>
<dbReference type="Proteomes" id="UP000011657">
    <property type="component" value="Unassembled WGS sequence"/>
</dbReference>
<dbReference type="Pfam" id="PF18545">
    <property type="entry name" value="HalOD1"/>
    <property type="match status" value="1"/>
</dbReference>
<protein>
    <recommendedName>
        <fullName evidence="2">Halobacterial output domain-containing protein</fullName>
    </recommendedName>
</protein>
<dbReference type="eggNOG" id="arCOG08928">
    <property type="taxonomic scope" value="Archaea"/>
</dbReference>
<proteinExistence type="predicted"/>
<keyword evidence="4" id="KW-1185">Reference proteome</keyword>
<sequence length="104" mass="11330">MSPSNSNFTGGPDPPIHIEHQFDSDTPPSLAIVRAIAAVENVDPMKSPSALGITLYDHIDPSALDQLIEKNSESSVTIDFTIQNSHQYSVRVQDTNLVIERASE</sequence>
<evidence type="ECO:0000256" key="1">
    <source>
        <dbReference type="SAM" id="MobiDB-lite"/>
    </source>
</evidence>
<dbReference type="OrthoDB" id="271604at2157"/>
<organism evidence="3 4">
    <name type="scientific">Haloterrigena salina JCM 13891</name>
    <dbReference type="NCBI Taxonomy" id="1227488"/>
    <lineage>
        <taxon>Archaea</taxon>
        <taxon>Methanobacteriati</taxon>
        <taxon>Methanobacteriota</taxon>
        <taxon>Stenosarchaea group</taxon>
        <taxon>Halobacteria</taxon>
        <taxon>Halobacteriales</taxon>
        <taxon>Natrialbaceae</taxon>
        <taxon>Haloterrigena</taxon>
    </lineage>
</organism>
<gene>
    <name evidence="3" type="ORF">C477_18835</name>
</gene>
<evidence type="ECO:0000313" key="3">
    <source>
        <dbReference type="EMBL" id="ELZ15271.1"/>
    </source>
</evidence>
<dbReference type="PATRIC" id="fig|1227488.3.peg.3775"/>
<feature type="domain" description="Halobacterial output" evidence="2">
    <location>
        <begin position="25"/>
        <end position="95"/>
    </location>
</feature>
<dbReference type="RefSeq" id="WP_008896026.1">
    <property type="nucleotide sequence ID" value="NZ_AOIS01000058.1"/>
</dbReference>
<comment type="caution">
    <text evidence="3">The sequence shown here is derived from an EMBL/GenBank/DDBJ whole genome shotgun (WGS) entry which is preliminary data.</text>
</comment>
<evidence type="ECO:0000259" key="2">
    <source>
        <dbReference type="Pfam" id="PF18545"/>
    </source>
</evidence>
<dbReference type="AlphaFoldDB" id="M0BW73"/>
<evidence type="ECO:0000313" key="4">
    <source>
        <dbReference type="Proteomes" id="UP000011657"/>
    </source>
</evidence>
<dbReference type="EMBL" id="AOIS01000058">
    <property type="protein sequence ID" value="ELZ15271.1"/>
    <property type="molecule type" value="Genomic_DNA"/>
</dbReference>